<dbReference type="Proteomes" id="UP000325182">
    <property type="component" value="Unassembled WGS sequence"/>
</dbReference>
<gene>
    <name evidence="2" type="ORF">FZC84_22180</name>
</gene>
<keyword evidence="1" id="KW-0472">Membrane</keyword>
<dbReference type="RefSeq" id="WP_148955336.1">
    <property type="nucleotide sequence ID" value="NZ_VTEG01000035.1"/>
</dbReference>
<evidence type="ECO:0000313" key="2">
    <source>
        <dbReference type="EMBL" id="TYR94853.1"/>
    </source>
</evidence>
<dbReference type="AlphaFoldDB" id="A0A5D4M0Q2"/>
<evidence type="ECO:0000313" key="3">
    <source>
        <dbReference type="Proteomes" id="UP000325182"/>
    </source>
</evidence>
<protein>
    <recommendedName>
        <fullName evidence="4">Permease</fullName>
    </recommendedName>
</protein>
<feature type="transmembrane region" description="Helical" evidence="1">
    <location>
        <begin position="42"/>
        <end position="62"/>
    </location>
</feature>
<keyword evidence="1" id="KW-1133">Transmembrane helix</keyword>
<organism evidence="2 3">
    <name type="scientific">Rossellomorea vietnamensis</name>
    <dbReference type="NCBI Taxonomy" id="218284"/>
    <lineage>
        <taxon>Bacteria</taxon>
        <taxon>Bacillati</taxon>
        <taxon>Bacillota</taxon>
        <taxon>Bacilli</taxon>
        <taxon>Bacillales</taxon>
        <taxon>Bacillaceae</taxon>
        <taxon>Rossellomorea</taxon>
    </lineage>
</organism>
<evidence type="ECO:0008006" key="4">
    <source>
        <dbReference type="Google" id="ProtNLM"/>
    </source>
</evidence>
<evidence type="ECO:0000256" key="1">
    <source>
        <dbReference type="SAM" id="Phobius"/>
    </source>
</evidence>
<accession>A0A5D4M0Q2</accession>
<sequence length="77" mass="8936">MKQRKEPIKSKKVWTIIISIFLLSVPWYLPVGSSYIILGAPYWGWLVVIASLAMSVYLTYVLKHEWEIHDDKAEGDL</sequence>
<reference evidence="2 3" key="1">
    <citation type="submission" date="2019-08" db="EMBL/GenBank/DDBJ databases">
        <title>Bacillus genomes from the desert of Cuatro Cienegas, Coahuila.</title>
        <authorList>
            <person name="Olmedo-Alvarez G."/>
        </authorList>
    </citation>
    <scope>NUCLEOTIDE SEQUENCE [LARGE SCALE GENOMIC DNA]</scope>
    <source>
        <strain evidence="2 3">CH128b_4D</strain>
    </source>
</reference>
<name>A0A5D4M0Q2_9BACI</name>
<dbReference type="EMBL" id="VTEG01000035">
    <property type="protein sequence ID" value="TYR94853.1"/>
    <property type="molecule type" value="Genomic_DNA"/>
</dbReference>
<keyword evidence="1" id="KW-0812">Transmembrane</keyword>
<proteinExistence type="predicted"/>
<comment type="caution">
    <text evidence="2">The sequence shown here is derived from an EMBL/GenBank/DDBJ whole genome shotgun (WGS) entry which is preliminary data.</text>
</comment>
<feature type="transmembrane region" description="Helical" evidence="1">
    <location>
        <begin position="12"/>
        <end position="30"/>
    </location>
</feature>